<dbReference type="InterPro" id="IPR020471">
    <property type="entry name" value="AKR"/>
</dbReference>
<dbReference type="Gene3D" id="3.20.20.100">
    <property type="entry name" value="NADP-dependent oxidoreductase domain"/>
    <property type="match status" value="1"/>
</dbReference>
<dbReference type="InterPro" id="IPR023210">
    <property type="entry name" value="NADP_OxRdtase_dom"/>
</dbReference>
<dbReference type="Pfam" id="PF00248">
    <property type="entry name" value="Aldo_ket_red"/>
    <property type="match status" value="1"/>
</dbReference>
<dbReference type="EMBL" id="DSTX01000011">
    <property type="protein sequence ID" value="HFK20811.1"/>
    <property type="molecule type" value="Genomic_DNA"/>
</dbReference>
<dbReference type="GO" id="GO:0016491">
    <property type="term" value="F:oxidoreductase activity"/>
    <property type="evidence" value="ECO:0007669"/>
    <property type="project" value="InterPro"/>
</dbReference>
<sequence>MKYIKLGKSDLKVSVIGQGTGQFGTRAWGYGIQYDDKIISSVIKADLQSGINVFDTAETYADGRAERLLGNELKEYSRDDYIIISKVAPWNLAYKSVKRAANKSLERLGINCIDLYLIHYPNPFIPLKYTLRAMEELVKEGKVRYIGVSNFNLSMLRSAQEYLSSSEIVANEIEYNLFSRRAEKDLIPYCLNENICIIAYSPLAGGLLTGKYNVTKLPKDRAHAFNFYNRKSFFIKTSELFTIMDAIAKSRNKKIPQIALNYVISNKNTIAIPAALSPTEVKLNAEVSSFELTRAELQKLKQSVPSISDLVYGFDHFVIRPISWTKETIRHKL</sequence>
<evidence type="ECO:0000313" key="2">
    <source>
        <dbReference type="EMBL" id="HFK20811.1"/>
    </source>
</evidence>
<proteinExistence type="predicted"/>
<dbReference type="PANTHER" id="PTHR43638:SF3">
    <property type="entry name" value="ALDEHYDE REDUCTASE"/>
    <property type="match status" value="1"/>
</dbReference>
<dbReference type="AlphaFoldDB" id="A0A7C3ILY3"/>
<dbReference type="InterPro" id="IPR018170">
    <property type="entry name" value="Aldo/ket_reductase_CS"/>
</dbReference>
<dbReference type="PRINTS" id="PR00069">
    <property type="entry name" value="ALDKETRDTASE"/>
</dbReference>
<organism evidence="2">
    <name type="scientific">Candidatus Methanomethylicus mesodigestus</name>
    <dbReference type="NCBI Taxonomy" id="1867258"/>
    <lineage>
        <taxon>Archaea</taxon>
        <taxon>Thermoproteota</taxon>
        <taxon>Methanosuratincolia</taxon>
        <taxon>Candidatus Methanomethylicales</taxon>
        <taxon>Candidatus Methanomethylicaceae</taxon>
        <taxon>Candidatus Methanomethylicus</taxon>
    </lineage>
</organism>
<evidence type="ECO:0000259" key="1">
    <source>
        <dbReference type="Pfam" id="PF00248"/>
    </source>
</evidence>
<name>A0A7C3ILY3_9CREN</name>
<dbReference type="SUPFAM" id="SSF51430">
    <property type="entry name" value="NAD(P)-linked oxidoreductase"/>
    <property type="match status" value="1"/>
</dbReference>
<dbReference type="InterPro" id="IPR036812">
    <property type="entry name" value="NAD(P)_OxRdtase_dom_sf"/>
</dbReference>
<dbReference type="PROSITE" id="PS00062">
    <property type="entry name" value="ALDOKETO_REDUCTASE_2"/>
    <property type="match status" value="1"/>
</dbReference>
<reference evidence="2" key="1">
    <citation type="journal article" date="2020" name="mSystems">
        <title>Genome- and Community-Level Interaction Insights into Carbon Utilization and Element Cycling Functions of Hydrothermarchaeota in Hydrothermal Sediment.</title>
        <authorList>
            <person name="Zhou Z."/>
            <person name="Liu Y."/>
            <person name="Xu W."/>
            <person name="Pan J."/>
            <person name="Luo Z.H."/>
            <person name="Li M."/>
        </authorList>
    </citation>
    <scope>NUCLEOTIDE SEQUENCE [LARGE SCALE GENOMIC DNA]</scope>
    <source>
        <strain evidence="2">SpSt-468</strain>
    </source>
</reference>
<dbReference type="PANTHER" id="PTHR43638">
    <property type="entry name" value="OXIDOREDUCTASE, ALDO/KETO REDUCTASE FAMILY PROTEIN"/>
    <property type="match status" value="1"/>
</dbReference>
<protein>
    <submittedName>
        <fullName evidence="2">Aldo/keto reductase</fullName>
    </submittedName>
</protein>
<accession>A0A7C3ILY3</accession>
<comment type="caution">
    <text evidence="2">The sequence shown here is derived from an EMBL/GenBank/DDBJ whole genome shotgun (WGS) entry which is preliminary data.</text>
</comment>
<gene>
    <name evidence="2" type="ORF">ENS19_05945</name>
</gene>
<dbReference type="CDD" id="cd19072">
    <property type="entry name" value="AKR_AKR3F1-like"/>
    <property type="match status" value="1"/>
</dbReference>
<feature type="domain" description="NADP-dependent oxidoreductase" evidence="1">
    <location>
        <begin position="16"/>
        <end position="302"/>
    </location>
</feature>